<accession>A0AC61L1Y8</accession>
<reference evidence="1" key="1">
    <citation type="submission" date="2018-01" db="EMBL/GenBank/DDBJ databases">
        <authorList>
            <person name="Krukenberg V."/>
        </authorList>
    </citation>
    <scope>NUCLEOTIDE SEQUENCE</scope>
    <source>
        <strain evidence="1">E20ANME2</strain>
    </source>
</reference>
<organism evidence="1 2">
    <name type="scientific">Candidatus Methanogaster sp</name>
    <dbReference type="NCBI Taxonomy" id="3386292"/>
    <lineage>
        <taxon>Archaea</taxon>
        <taxon>Methanobacteriati</taxon>
        <taxon>Methanobacteriota</taxon>
        <taxon>Stenosarchaea group</taxon>
        <taxon>Methanomicrobia</taxon>
        <taxon>Methanosarcinales</taxon>
        <taxon>ANME-2 cluster</taxon>
        <taxon>Candidatus Methanogasteraceae</taxon>
        <taxon>Candidatus Methanogaster</taxon>
    </lineage>
</organism>
<evidence type="ECO:0000313" key="2">
    <source>
        <dbReference type="Proteomes" id="UP000248329"/>
    </source>
</evidence>
<comment type="caution">
    <text evidence="1">The sequence shown here is derived from an EMBL/GenBank/DDBJ whole genome shotgun (WGS) entry which is preliminary data.</text>
</comment>
<sequence length="195" mass="22346">MIKKEFKNRLDAEYPSVVNQFTKKLPLPPAVTLALILSLLYILHIVTCWGCGEYEQLVYDWATPFGAFTGFYLLSVYLYLEKKVKNYSMIVGQLTELKDETYQNIYERFIFLAFRSRGMVLFCLGILILGNIVLGVRGLWYGSFLANFWLLIEMNLVLIGGALDLWLMICTSLMLHGIGKQPMRINPFHHDGMGG</sequence>
<evidence type="ECO:0000313" key="1">
    <source>
        <dbReference type="EMBL" id="PXF60252.1"/>
    </source>
</evidence>
<protein>
    <submittedName>
        <fullName evidence="1">Uncharacterized protein</fullName>
    </submittedName>
</protein>
<proteinExistence type="predicted"/>
<dbReference type="EMBL" id="PQXF01000018">
    <property type="protein sequence ID" value="PXF60252.1"/>
    <property type="molecule type" value="Genomic_DNA"/>
</dbReference>
<name>A0AC61L1Y8_9EURY</name>
<gene>
    <name evidence="1" type="ORF">C4B59_09860</name>
</gene>
<dbReference type="Proteomes" id="UP000248329">
    <property type="component" value="Unassembled WGS sequence"/>
</dbReference>